<dbReference type="OrthoDB" id="2498029at2759"/>
<dbReference type="PANTHER" id="PTHR47751">
    <property type="entry name" value="SUPERFAMILY HYDROLASE, PUTATIVE (AFU_ORTHOLOGUE AFUA_2G16580)-RELATED"/>
    <property type="match status" value="1"/>
</dbReference>
<name>A0A9N9XYG4_9HYPO</name>
<reference evidence="3" key="1">
    <citation type="submission" date="2021-10" db="EMBL/GenBank/DDBJ databases">
        <authorList>
            <person name="Piombo E."/>
        </authorList>
    </citation>
    <scope>NUCLEOTIDE SEQUENCE</scope>
</reference>
<protein>
    <recommendedName>
        <fullName evidence="2">Serine aminopeptidase S33 domain-containing protein</fullName>
    </recommendedName>
</protein>
<evidence type="ECO:0000313" key="3">
    <source>
        <dbReference type="EMBL" id="CAG9982953.1"/>
    </source>
</evidence>
<gene>
    <name evidence="3" type="ORF">CBYS24578_00011228</name>
</gene>
<evidence type="ECO:0000313" key="4">
    <source>
        <dbReference type="Proteomes" id="UP000754883"/>
    </source>
</evidence>
<sequence>MSTNLRENIEIETHDGFTLRERFQAAGFAAIVFDHRNWGESDGLPRHHTDHYQQTQDLHDVVYYASIRPGVDQNRIALWGSSFSGGIVMAVGAVDPRVQVVITQVPFVSGHATRRRMAPDVLTKIFSDRGQTSFHKPSYVPTFPESLDQAQKDPDAAVLGTEESWYYSQTVKAFGQKKENKITLQSLFHAIRAEPSVYATQLSPKPFFMAVGLADSLIDPKVQLDVFEMAKEPKELLKMDCGHFDVYQGGHFEENISHQIEFLRKNL</sequence>
<dbReference type="AlphaFoldDB" id="A0A9N9XYG4"/>
<dbReference type="Gene3D" id="3.40.50.1820">
    <property type="entry name" value="alpha/beta hydrolase"/>
    <property type="match status" value="1"/>
</dbReference>
<dbReference type="EMBL" id="CABFNO020001350">
    <property type="protein sequence ID" value="CAG9982953.1"/>
    <property type="molecule type" value="Genomic_DNA"/>
</dbReference>
<feature type="domain" description="Serine aminopeptidase S33" evidence="2">
    <location>
        <begin position="20"/>
        <end position="235"/>
    </location>
</feature>
<evidence type="ECO:0000256" key="1">
    <source>
        <dbReference type="ARBA" id="ARBA00029464"/>
    </source>
</evidence>
<dbReference type="PANTHER" id="PTHR47751:SF2">
    <property type="entry name" value="DLTD N-TERMINAL DOMAIN PROTEIN (AFU_ORTHOLOGUE AFUA_8G00380)-RELATED"/>
    <property type="match status" value="1"/>
</dbReference>
<comment type="caution">
    <text evidence="3">The sequence shown here is derived from an EMBL/GenBank/DDBJ whole genome shotgun (WGS) entry which is preliminary data.</text>
</comment>
<dbReference type="SUPFAM" id="SSF53474">
    <property type="entry name" value="alpha/beta-Hydrolases"/>
    <property type="match status" value="1"/>
</dbReference>
<keyword evidence="4" id="KW-1185">Reference proteome</keyword>
<dbReference type="InterPro" id="IPR051411">
    <property type="entry name" value="Polyketide_trans_af380"/>
</dbReference>
<dbReference type="Proteomes" id="UP000754883">
    <property type="component" value="Unassembled WGS sequence"/>
</dbReference>
<evidence type="ECO:0000259" key="2">
    <source>
        <dbReference type="Pfam" id="PF12146"/>
    </source>
</evidence>
<proteinExistence type="inferred from homology"/>
<dbReference type="Pfam" id="PF12146">
    <property type="entry name" value="Hydrolase_4"/>
    <property type="match status" value="1"/>
</dbReference>
<dbReference type="InterPro" id="IPR022742">
    <property type="entry name" value="Hydrolase_4"/>
</dbReference>
<comment type="similarity">
    <text evidence="1">Belongs to the polyketide transferase af380 family.</text>
</comment>
<organism evidence="3 4">
    <name type="scientific">Clonostachys byssicola</name>
    <dbReference type="NCBI Taxonomy" id="160290"/>
    <lineage>
        <taxon>Eukaryota</taxon>
        <taxon>Fungi</taxon>
        <taxon>Dikarya</taxon>
        <taxon>Ascomycota</taxon>
        <taxon>Pezizomycotina</taxon>
        <taxon>Sordariomycetes</taxon>
        <taxon>Hypocreomycetidae</taxon>
        <taxon>Hypocreales</taxon>
        <taxon>Bionectriaceae</taxon>
        <taxon>Clonostachys</taxon>
    </lineage>
</organism>
<dbReference type="InterPro" id="IPR029058">
    <property type="entry name" value="AB_hydrolase_fold"/>
</dbReference>
<accession>A0A9N9XYG4</accession>